<dbReference type="Gene3D" id="3.40.1580.10">
    <property type="entry name" value="SMI1/KNR4-like"/>
    <property type="match status" value="1"/>
</dbReference>
<dbReference type="Proteomes" id="UP000317093">
    <property type="component" value="Chromosome"/>
</dbReference>
<name>A0A518B5E0_9BACT</name>
<dbReference type="InterPro" id="IPR018958">
    <property type="entry name" value="Knr4/Smi1-like_dom"/>
</dbReference>
<dbReference type="AlphaFoldDB" id="A0A518B5E0"/>
<gene>
    <name evidence="2" type="ORF">Pan216_30580</name>
</gene>
<keyword evidence="3" id="KW-1185">Reference proteome</keyword>
<evidence type="ECO:0000313" key="3">
    <source>
        <dbReference type="Proteomes" id="UP000317093"/>
    </source>
</evidence>
<dbReference type="KEGG" id="knv:Pan216_30580"/>
<sequence length="102" mass="11925">MNGDVDGWEVRKFFGIDKPPAPSSPYDLDWNLEATKWYAPPQMVAFAMTWLGDKFCLSCADEDYGNIYVILHDSPLEWQEKCYWVANSFTEFMESLQWVPDE</sequence>
<dbReference type="SUPFAM" id="SSF160631">
    <property type="entry name" value="SMI1/KNR4-like"/>
    <property type="match status" value="1"/>
</dbReference>
<protein>
    <submittedName>
        <fullName evidence="2">SMI1 / KNR4 family protein</fullName>
    </submittedName>
</protein>
<dbReference type="InterPro" id="IPR037883">
    <property type="entry name" value="Knr4/Smi1-like_sf"/>
</dbReference>
<organism evidence="2 3">
    <name type="scientific">Kolteria novifilia</name>
    <dbReference type="NCBI Taxonomy" id="2527975"/>
    <lineage>
        <taxon>Bacteria</taxon>
        <taxon>Pseudomonadati</taxon>
        <taxon>Planctomycetota</taxon>
        <taxon>Planctomycetia</taxon>
        <taxon>Kolteriales</taxon>
        <taxon>Kolteriaceae</taxon>
        <taxon>Kolteria</taxon>
    </lineage>
</organism>
<evidence type="ECO:0000259" key="1">
    <source>
        <dbReference type="Pfam" id="PF09346"/>
    </source>
</evidence>
<feature type="domain" description="Knr4/Smi1-like" evidence="1">
    <location>
        <begin position="9"/>
        <end position="94"/>
    </location>
</feature>
<reference evidence="2 3" key="1">
    <citation type="submission" date="2019-02" db="EMBL/GenBank/DDBJ databases">
        <title>Deep-cultivation of Planctomycetes and their phenomic and genomic characterization uncovers novel biology.</title>
        <authorList>
            <person name="Wiegand S."/>
            <person name="Jogler M."/>
            <person name="Boedeker C."/>
            <person name="Pinto D."/>
            <person name="Vollmers J."/>
            <person name="Rivas-Marin E."/>
            <person name="Kohn T."/>
            <person name="Peeters S.H."/>
            <person name="Heuer A."/>
            <person name="Rast P."/>
            <person name="Oberbeckmann S."/>
            <person name="Bunk B."/>
            <person name="Jeske O."/>
            <person name="Meyerdierks A."/>
            <person name="Storesund J.E."/>
            <person name="Kallscheuer N."/>
            <person name="Luecker S."/>
            <person name="Lage O.M."/>
            <person name="Pohl T."/>
            <person name="Merkel B.J."/>
            <person name="Hornburger P."/>
            <person name="Mueller R.-W."/>
            <person name="Bruemmer F."/>
            <person name="Labrenz M."/>
            <person name="Spormann A.M."/>
            <person name="Op den Camp H."/>
            <person name="Overmann J."/>
            <person name="Amann R."/>
            <person name="Jetten M.S.M."/>
            <person name="Mascher T."/>
            <person name="Medema M.H."/>
            <person name="Devos D.P."/>
            <person name="Kaster A.-K."/>
            <person name="Ovreas L."/>
            <person name="Rohde M."/>
            <person name="Galperin M.Y."/>
            <person name="Jogler C."/>
        </authorList>
    </citation>
    <scope>NUCLEOTIDE SEQUENCE [LARGE SCALE GENOMIC DNA]</scope>
    <source>
        <strain evidence="2 3">Pan216</strain>
    </source>
</reference>
<proteinExistence type="predicted"/>
<dbReference type="RefSeq" id="WP_419192526.1">
    <property type="nucleotide sequence ID" value="NZ_CP036279.1"/>
</dbReference>
<accession>A0A518B5E0</accession>
<evidence type="ECO:0000313" key="2">
    <source>
        <dbReference type="EMBL" id="QDU62191.1"/>
    </source>
</evidence>
<dbReference type="Pfam" id="PF09346">
    <property type="entry name" value="SMI1_KNR4"/>
    <property type="match status" value="1"/>
</dbReference>
<dbReference type="EMBL" id="CP036279">
    <property type="protein sequence ID" value="QDU62191.1"/>
    <property type="molecule type" value="Genomic_DNA"/>
</dbReference>